<evidence type="ECO:0000256" key="4">
    <source>
        <dbReference type="ARBA" id="ARBA00023014"/>
    </source>
</evidence>
<evidence type="ECO:0000256" key="6">
    <source>
        <dbReference type="ARBA" id="ARBA00034078"/>
    </source>
</evidence>
<evidence type="ECO:0000256" key="3">
    <source>
        <dbReference type="ARBA" id="ARBA00023004"/>
    </source>
</evidence>
<evidence type="ECO:0000256" key="8">
    <source>
        <dbReference type="SAM" id="Phobius"/>
    </source>
</evidence>
<dbReference type="AlphaFoldDB" id="W4MFS0"/>
<dbReference type="InterPro" id="IPR036922">
    <property type="entry name" value="Rieske_2Fe-2S_sf"/>
</dbReference>
<name>W4MFS0_9BACT</name>
<gene>
    <name evidence="10" type="ORF">ETSY2_05055</name>
</gene>
<keyword evidence="8" id="KW-1133">Transmembrane helix</keyword>
<dbReference type="InterPro" id="IPR017941">
    <property type="entry name" value="Rieske_2Fe-2S"/>
</dbReference>
<dbReference type="PROSITE" id="PS51296">
    <property type="entry name" value="RIESKE"/>
    <property type="match status" value="1"/>
</dbReference>
<dbReference type="Proteomes" id="UP000019140">
    <property type="component" value="Unassembled WGS sequence"/>
</dbReference>
<keyword evidence="5" id="KW-1015">Disulfide bond</keyword>
<keyword evidence="8" id="KW-0812">Transmembrane</keyword>
<keyword evidence="3" id="KW-0408">Iron</keyword>
<feature type="domain" description="Rieske" evidence="9">
    <location>
        <begin position="54"/>
        <end position="147"/>
    </location>
</feature>
<keyword evidence="8" id="KW-0472">Membrane</keyword>
<evidence type="ECO:0000313" key="11">
    <source>
        <dbReference type="Proteomes" id="UP000019140"/>
    </source>
</evidence>
<evidence type="ECO:0000256" key="1">
    <source>
        <dbReference type="ARBA" id="ARBA00022714"/>
    </source>
</evidence>
<proteinExistence type="predicted"/>
<keyword evidence="4" id="KW-0411">Iron-sulfur</keyword>
<dbReference type="CDD" id="cd03467">
    <property type="entry name" value="Rieske"/>
    <property type="match status" value="1"/>
</dbReference>
<keyword evidence="1" id="KW-0001">2Fe-2S</keyword>
<organism evidence="10 11">
    <name type="scientific">Candidatus Entotheonella gemina</name>
    <dbReference type="NCBI Taxonomy" id="1429439"/>
    <lineage>
        <taxon>Bacteria</taxon>
        <taxon>Pseudomonadati</taxon>
        <taxon>Nitrospinota/Tectimicrobiota group</taxon>
        <taxon>Candidatus Tectimicrobiota</taxon>
        <taxon>Candidatus Entotheonellia</taxon>
        <taxon>Candidatus Entotheonellales</taxon>
        <taxon>Candidatus Entotheonellaceae</taxon>
        <taxon>Candidatus Entotheonella</taxon>
    </lineage>
</organism>
<protein>
    <recommendedName>
        <fullName evidence="9">Rieske domain-containing protein</fullName>
    </recommendedName>
</protein>
<evidence type="ECO:0000256" key="2">
    <source>
        <dbReference type="ARBA" id="ARBA00022723"/>
    </source>
</evidence>
<dbReference type="SUPFAM" id="SSF50022">
    <property type="entry name" value="ISP domain"/>
    <property type="match status" value="1"/>
</dbReference>
<sequence length="177" mass="20061">MIASDTPRERESMTRRRPFAWMGWGSFAAFWASLGLAIGRFFFPRTLYEPSLRFQAGKLDDYTVGEVSTRFLKDQRVWVVRTHDGLYALSAVCTHLGCTPIWHRSEDRFKCPCHGSHFILDGTNIAGPAPVPLYRLALEVDHDGKLMVDKSRTANQPGERDKQPFFLPAASKDRSVA</sequence>
<feature type="compositionally biased region" description="Basic and acidic residues" evidence="7">
    <location>
        <begin position="151"/>
        <end position="163"/>
    </location>
</feature>
<evidence type="ECO:0000256" key="5">
    <source>
        <dbReference type="ARBA" id="ARBA00023157"/>
    </source>
</evidence>
<dbReference type="PANTHER" id="PTHR10134">
    <property type="entry name" value="CYTOCHROME B-C1 COMPLEX SUBUNIT RIESKE, MITOCHONDRIAL"/>
    <property type="match status" value="1"/>
</dbReference>
<evidence type="ECO:0000313" key="10">
    <source>
        <dbReference type="EMBL" id="ETX08502.1"/>
    </source>
</evidence>
<dbReference type="PRINTS" id="PR00162">
    <property type="entry name" value="RIESKE"/>
</dbReference>
<dbReference type="GO" id="GO:0046872">
    <property type="term" value="F:metal ion binding"/>
    <property type="evidence" value="ECO:0007669"/>
    <property type="project" value="UniProtKB-KW"/>
</dbReference>
<dbReference type="GO" id="GO:0051537">
    <property type="term" value="F:2 iron, 2 sulfur cluster binding"/>
    <property type="evidence" value="ECO:0007669"/>
    <property type="project" value="UniProtKB-KW"/>
</dbReference>
<feature type="region of interest" description="Disordered" evidence="7">
    <location>
        <begin position="151"/>
        <end position="177"/>
    </location>
</feature>
<reference evidence="10 11" key="1">
    <citation type="journal article" date="2014" name="Nature">
        <title>An environmental bacterial taxon with a large and distinct metabolic repertoire.</title>
        <authorList>
            <person name="Wilson M.C."/>
            <person name="Mori T."/>
            <person name="Ruckert C."/>
            <person name="Uria A.R."/>
            <person name="Helf M.J."/>
            <person name="Takada K."/>
            <person name="Gernert C."/>
            <person name="Steffens U.A."/>
            <person name="Heycke N."/>
            <person name="Schmitt S."/>
            <person name="Rinke C."/>
            <person name="Helfrich E.J."/>
            <person name="Brachmann A.O."/>
            <person name="Gurgui C."/>
            <person name="Wakimoto T."/>
            <person name="Kracht M."/>
            <person name="Crusemann M."/>
            <person name="Hentschel U."/>
            <person name="Abe I."/>
            <person name="Matsunaga S."/>
            <person name="Kalinowski J."/>
            <person name="Takeyama H."/>
            <person name="Piel J."/>
        </authorList>
    </citation>
    <scope>NUCLEOTIDE SEQUENCE [LARGE SCALE GENOMIC DNA]</scope>
    <source>
        <strain evidence="11">TSY2</strain>
    </source>
</reference>
<comment type="caution">
    <text evidence="10">The sequence shown here is derived from an EMBL/GenBank/DDBJ whole genome shotgun (WGS) entry which is preliminary data.</text>
</comment>
<comment type="cofactor">
    <cofactor evidence="6">
        <name>[2Fe-2S] cluster</name>
        <dbReference type="ChEBI" id="CHEBI:190135"/>
    </cofactor>
</comment>
<feature type="transmembrane region" description="Helical" evidence="8">
    <location>
        <begin position="21"/>
        <end position="43"/>
    </location>
</feature>
<dbReference type="Gene3D" id="2.102.10.10">
    <property type="entry name" value="Rieske [2Fe-2S] iron-sulphur domain"/>
    <property type="match status" value="1"/>
</dbReference>
<keyword evidence="11" id="KW-1185">Reference proteome</keyword>
<keyword evidence="2" id="KW-0479">Metal-binding</keyword>
<evidence type="ECO:0000259" key="9">
    <source>
        <dbReference type="PROSITE" id="PS51296"/>
    </source>
</evidence>
<accession>W4MFS0</accession>
<evidence type="ECO:0000256" key="7">
    <source>
        <dbReference type="SAM" id="MobiDB-lite"/>
    </source>
</evidence>
<dbReference type="HOGENOM" id="CLU_055690_1_1_7"/>
<dbReference type="Pfam" id="PF00355">
    <property type="entry name" value="Rieske"/>
    <property type="match status" value="1"/>
</dbReference>
<dbReference type="GO" id="GO:0016020">
    <property type="term" value="C:membrane"/>
    <property type="evidence" value="ECO:0007669"/>
    <property type="project" value="InterPro"/>
</dbReference>
<dbReference type="InterPro" id="IPR005805">
    <property type="entry name" value="Rieske_Fe-S_prot_C"/>
</dbReference>
<dbReference type="InterPro" id="IPR014349">
    <property type="entry name" value="Rieske_Fe-S_prot"/>
</dbReference>
<dbReference type="EMBL" id="AZHX01000203">
    <property type="protein sequence ID" value="ETX08502.1"/>
    <property type="molecule type" value="Genomic_DNA"/>
</dbReference>